<dbReference type="Pfam" id="PF08227">
    <property type="entry name" value="DASH_Hsk3"/>
    <property type="match status" value="1"/>
</dbReference>
<evidence type="ECO:0000256" key="1">
    <source>
        <dbReference type="SAM" id="Coils"/>
    </source>
</evidence>
<sequence>MDSQNEQRREFLYSNLSKQLARLNTNFEALNKNISTMRNQAELTQRLTVSQAAMFMGAKDVFIQAPASSSPENQ</sequence>
<gene>
    <name evidence="2" type="ORF">DL89DRAFT_270137</name>
</gene>
<reference evidence="2 3" key="1">
    <citation type="submission" date="2016-07" db="EMBL/GenBank/DDBJ databases">
        <title>Pervasive Adenine N6-methylation of Active Genes in Fungi.</title>
        <authorList>
            <consortium name="DOE Joint Genome Institute"/>
            <person name="Mondo S.J."/>
            <person name="Dannebaum R.O."/>
            <person name="Kuo R.C."/>
            <person name="Labutti K."/>
            <person name="Haridas S."/>
            <person name="Kuo A."/>
            <person name="Salamov A."/>
            <person name="Ahrendt S.R."/>
            <person name="Lipzen A."/>
            <person name="Sullivan W."/>
            <person name="Andreopoulos W.B."/>
            <person name="Clum A."/>
            <person name="Lindquist E."/>
            <person name="Daum C."/>
            <person name="Ramamoorthy G.K."/>
            <person name="Gryganskyi A."/>
            <person name="Culley D."/>
            <person name="Magnuson J.K."/>
            <person name="James T.Y."/>
            <person name="O'Malley M.A."/>
            <person name="Stajich J.E."/>
            <person name="Spatafora J.W."/>
            <person name="Visel A."/>
            <person name="Grigoriev I.V."/>
        </authorList>
    </citation>
    <scope>NUCLEOTIDE SEQUENCE [LARGE SCALE GENOMIC DNA]</scope>
    <source>
        <strain evidence="2 3">ATCC 12442</strain>
    </source>
</reference>
<comment type="caution">
    <text evidence="2">The sequence shown here is derived from an EMBL/GenBank/DDBJ whole genome shotgun (WGS) entry which is preliminary data.</text>
</comment>
<name>A0A1Y1VZB6_9FUNG</name>
<dbReference type="RefSeq" id="XP_040740587.1">
    <property type="nucleotide sequence ID" value="XM_040888574.1"/>
</dbReference>
<dbReference type="GeneID" id="63805222"/>
<organism evidence="2 3">
    <name type="scientific">Linderina pennispora</name>
    <dbReference type="NCBI Taxonomy" id="61395"/>
    <lineage>
        <taxon>Eukaryota</taxon>
        <taxon>Fungi</taxon>
        <taxon>Fungi incertae sedis</taxon>
        <taxon>Zoopagomycota</taxon>
        <taxon>Kickxellomycotina</taxon>
        <taxon>Kickxellomycetes</taxon>
        <taxon>Kickxellales</taxon>
        <taxon>Kickxellaceae</taxon>
        <taxon>Linderina</taxon>
    </lineage>
</organism>
<dbReference type="EMBL" id="MCFD01000015">
    <property type="protein sequence ID" value="ORX66599.1"/>
    <property type="molecule type" value="Genomic_DNA"/>
</dbReference>
<evidence type="ECO:0000313" key="3">
    <source>
        <dbReference type="Proteomes" id="UP000193922"/>
    </source>
</evidence>
<dbReference type="AlphaFoldDB" id="A0A1Y1VZB6"/>
<accession>A0A1Y1VZB6</accession>
<dbReference type="Proteomes" id="UP000193922">
    <property type="component" value="Unassembled WGS sequence"/>
</dbReference>
<feature type="coiled-coil region" evidence="1">
    <location>
        <begin position="13"/>
        <end position="40"/>
    </location>
</feature>
<protein>
    <submittedName>
        <fullName evidence="2">Uncharacterized protein</fullName>
    </submittedName>
</protein>
<keyword evidence="1" id="KW-0175">Coiled coil</keyword>
<evidence type="ECO:0000313" key="2">
    <source>
        <dbReference type="EMBL" id="ORX66599.1"/>
    </source>
</evidence>
<dbReference type="InterPro" id="IPR013183">
    <property type="entry name" value="Hsk3-like"/>
</dbReference>
<proteinExistence type="predicted"/>
<dbReference type="OrthoDB" id="5535866at2759"/>
<keyword evidence="3" id="KW-1185">Reference proteome</keyword>